<organism evidence="1 2">
    <name type="scientific">Desulfolithobacter dissulfuricans</name>
    <dbReference type="NCBI Taxonomy" id="2795293"/>
    <lineage>
        <taxon>Bacteria</taxon>
        <taxon>Pseudomonadati</taxon>
        <taxon>Thermodesulfobacteriota</taxon>
        <taxon>Desulfobulbia</taxon>
        <taxon>Desulfobulbales</taxon>
        <taxon>Desulfobulbaceae</taxon>
        <taxon>Desulfolithobacter</taxon>
    </lineage>
</organism>
<name>A0A915XJP8_9BACT</name>
<keyword evidence="2" id="KW-1185">Reference proteome</keyword>
<dbReference type="AlphaFoldDB" id="A0A915XJP8"/>
<accession>A0A915XJP8</accession>
<reference evidence="1" key="1">
    <citation type="submission" date="2020-12" db="EMBL/GenBank/DDBJ databases">
        <title>Desulfobium dissulfuricans gen. nov., sp. nov., a novel mesophilic, sulfate-reducing bacterium isolated from a deep-sea hydrothermal vent.</title>
        <authorList>
            <person name="Hashimoto Y."/>
            <person name="Tame A."/>
            <person name="Sawayama S."/>
            <person name="Miyazaki J."/>
            <person name="Takai K."/>
            <person name="Nakagawa S."/>
        </authorList>
    </citation>
    <scope>NUCLEOTIDE SEQUENCE</scope>
    <source>
        <strain evidence="1">GF1</strain>
    </source>
</reference>
<dbReference type="KEGG" id="ddu:GF1_05490"/>
<protein>
    <submittedName>
        <fullName evidence="1">Uncharacterized protein</fullName>
    </submittedName>
</protein>
<sequence length="58" mass="6238">MEELQKIIAQMEPDKALAALAEAAKQILAHLDEQARVDFVVSMIGESGSDKVASLVDL</sequence>
<evidence type="ECO:0000313" key="2">
    <source>
        <dbReference type="Proteomes" id="UP001063350"/>
    </source>
</evidence>
<gene>
    <name evidence="1" type="ORF">GF1_05490</name>
</gene>
<dbReference type="EMBL" id="AP024233">
    <property type="protein sequence ID" value="BCO08173.1"/>
    <property type="molecule type" value="Genomic_DNA"/>
</dbReference>
<evidence type="ECO:0000313" key="1">
    <source>
        <dbReference type="EMBL" id="BCO08173.1"/>
    </source>
</evidence>
<dbReference type="Proteomes" id="UP001063350">
    <property type="component" value="Chromosome"/>
</dbReference>
<proteinExistence type="predicted"/>